<reference evidence="4 5" key="1">
    <citation type="journal article" date="2013" name="Genome Announc.">
        <title>Genome Sequence of Sporolactobacillus laevolacticus DSM442, an Efficient Polymer-Grade D-Lactate Producer from Agricultural Waste Cottonseed as a Nitrogen Source.</title>
        <authorList>
            <person name="Wang H."/>
            <person name="Wang L."/>
            <person name="Ju J."/>
            <person name="Yu B."/>
            <person name="Ma Y."/>
        </authorList>
    </citation>
    <scope>NUCLEOTIDE SEQUENCE [LARGE SCALE GENOMIC DNA]</scope>
    <source>
        <strain evidence="4 5">DSM 442</strain>
    </source>
</reference>
<feature type="region of interest" description="Disordered" evidence="2">
    <location>
        <begin position="228"/>
        <end position="269"/>
    </location>
</feature>
<sequence>MNYIRLINAFYDRLETSQLSTSAIALWHALANVNNKAGWLREFAVAVSVLCIKTGLSERTITNARNDLKMKGFIDFRSRKGSKSAVYQLYDLSAMITYKVSEKSLLSATDADNLSGYASDNLSDKPSDNASALVVSETKQNETKQTTAVSRQHWFDEYYQCFGKQPNALQCQNITVYLEQDGLEDAVICKAFRMSAELGKPYGYSVGILNNWAAKGIKTLADVEQEQKHFQARRQQGQRASNPQRREVEPEWMKKQEQDKPPEDPEEVKRRAKEIEEYLNSI</sequence>
<organism evidence="4 5">
    <name type="scientific">Sporolactobacillus laevolacticus DSM 442</name>
    <dbReference type="NCBI Taxonomy" id="1395513"/>
    <lineage>
        <taxon>Bacteria</taxon>
        <taxon>Bacillati</taxon>
        <taxon>Bacillota</taxon>
        <taxon>Bacilli</taxon>
        <taxon>Bacillales</taxon>
        <taxon>Sporolactobacillaceae</taxon>
        <taxon>Sporolactobacillus</taxon>
    </lineage>
</organism>
<feature type="compositionally biased region" description="Basic and acidic residues" evidence="2">
    <location>
        <begin position="244"/>
        <end position="269"/>
    </location>
</feature>
<dbReference type="PATRIC" id="fig|1395513.3.peg.1644"/>
<dbReference type="OrthoDB" id="1047417at2"/>
<name>V6IXM6_9BACL</name>
<feature type="region of interest" description="Disordered" evidence="2">
    <location>
        <begin position="119"/>
        <end position="144"/>
    </location>
</feature>
<accession>V6IXM6</accession>
<feature type="compositionally biased region" description="Polar residues" evidence="2">
    <location>
        <begin position="233"/>
        <end position="243"/>
    </location>
</feature>
<dbReference type="InterPro" id="IPR053162">
    <property type="entry name" value="DnaD"/>
</dbReference>
<dbReference type="PANTHER" id="PTHR37293">
    <property type="entry name" value="PHAGE REPLICATION PROTEIN-RELATED"/>
    <property type="match status" value="1"/>
</dbReference>
<dbReference type="PANTHER" id="PTHR37293:SF6">
    <property type="entry name" value="DNA REPLICATION PROTEIN DNAD"/>
    <property type="match status" value="1"/>
</dbReference>
<gene>
    <name evidence="4" type="ORF">P343_08115</name>
</gene>
<dbReference type="Pfam" id="PF07261">
    <property type="entry name" value="DnaB_2"/>
    <property type="match status" value="1"/>
</dbReference>
<keyword evidence="5" id="KW-1185">Reference proteome</keyword>
<evidence type="ECO:0000313" key="5">
    <source>
        <dbReference type="Proteomes" id="UP000018296"/>
    </source>
</evidence>
<dbReference type="RefSeq" id="WP_023509891.1">
    <property type="nucleotide sequence ID" value="NZ_AWTC01000006.1"/>
</dbReference>
<dbReference type="STRING" id="1395513.P343_08115"/>
<dbReference type="Proteomes" id="UP000018296">
    <property type="component" value="Unassembled WGS sequence"/>
</dbReference>
<feature type="domain" description="DnaB/C C-terminal" evidence="3">
    <location>
        <begin position="156"/>
        <end position="226"/>
    </location>
</feature>
<dbReference type="EMBL" id="AWTC01000006">
    <property type="protein sequence ID" value="EST12065.1"/>
    <property type="molecule type" value="Genomic_DNA"/>
</dbReference>
<dbReference type="SUPFAM" id="SSF158499">
    <property type="entry name" value="DnaD domain-like"/>
    <property type="match status" value="1"/>
</dbReference>
<dbReference type="eggNOG" id="COG3935">
    <property type="taxonomic scope" value="Bacteria"/>
</dbReference>
<dbReference type="InterPro" id="IPR034829">
    <property type="entry name" value="DnaD-like_sf"/>
</dbReference>
<proteinExistence type="inferred from homology"/>
<dbReference type="InterPro" id="IPR006343">
    <property type="entry name" value="DnaB/C_C"/>
</dbReference>
<comment type="similarity">
    <text evidence="1">Belongs to the DnaB/DnaD family.</text>
</comment>
<dbReference type="NCBIfam" id="TIGR01446">
    <property type="entry name" value="DnaD_dom"/>
    <property type="match status" value="1"/>
</dbReference>
<evidence type="ECO:0000256" key="1">
    <source>
        <dbReference type="ARBA" id="ARBA00093462"/>
    </source>
</evidence>
<comment type="caution">
    <text evidence="4">The sequence shown here is derived from an EMBL/GenBank/DDBJ whole genome shotgun (WGS) entry which is preliminary data.</text>
</comment>
<dbReference type="AlphaFoldDB" id="V6IXM6"/>
<protein>
    <submittedName>
        <fullName evidence="4">DNA damage-indicible protein DnaD</fullName>
    </submittedName>
</protein>
<evidence type="ECO:0000259" key="3">
    <source>
        <dbReference type="Pfam" id="PF07261"/>
    </source>
</evidence>
<evidence type="ECO:0000256" key="2">
    <source>
        <dbReference type="SAM" id="MobiDB-lite"/>
    </source>
</evidence>
<dbReference type="Gene3D" id="1.10.10.630">
    <property type="entry name" value="DnaD domain-like"/>
    <property type="match status" value="1"/>
</dbReference>
<evidence type="ECO:0000313" key="4">
    <source>
        <dbReference type="EMBL" id="EST12065.1"/>
    </source>
</evidence>